<dbReference type="KEGG" id="dpg:DESPIGER_1605"/>
<proteinExistence type="predicted"/>
<dbReference type="SUPFAM" id="SSF53756">
    <property type="entry name" value="UDP-Glycosyltransferase/glycogen phosphorylase"/>
    <property type="match status" value="1"/>
</dbReference>
<dbReference type="CDD" id="cd03789">
    <property type="entry name" value="GT9_LPS_heptosyltransferase"/>
    <property type="match status" value="1"/>
</dbReference>
<dbReference type="PANTHER" id="PTHR30160:SF7">
    <property type="entry name" value="ADP-HEPTOSE--LPS HEPTOSYLTRANSFERASE 2"/>
    <property type="match status" value="1"/>
</dbReference>
<evidence type="ECO:0000256" key="2">
    <source>
        <dbReference type="ARBA" id="ARBA00022679"/>
    </source>
</evidence>
<dbReference type="RefSeq" id="WP_072335201.1">
    <property type="nucleotide sequence ID" value="NZ_CALJDE010000066.1"/>
</dbReference>
<evidence type="ECO:0000313" key="4">
    <source>
        <dbReference type="Proteomes" id="UP000186323"/>
    </source>
</evidence>
<protein>
    <submittedName>
        <fullName evidence="3">ADP-heptose--lipooligosaccharide heptosyltransferase II</fullName>
        <ecNumber evidence="3">2.4.1.-</ecNumber>
    </submittedName>
</protein>
<dbReference type="EC" id="2.4.1.-" evidence="3"/>
<dbReference type="AlphaFoldDB" id="A0A1K1LFH0"/>
<dbReference type="GO" id="GO:0005829">
    <property type="term" value="C:cytosol"/>
    <property type="evidence" value="ECO:0007669"/>
    <property type="project" value="TreeGrafter"/>
</dbReference>
<dbReference type="PANTHER" id="PTHR30160">
    <property type="entry name" value="TETRAACYLDISACCHARIDE 4'-KINASE-RELATED"/>
    <property type="match status" value="1"/>
</dbReference>
<dbReference type="Proteomes" id="UP000186323">
    <property type="component" value="Chromosome I"/>
</dbReference>
<keyword evidence="1 3" id="KW-0328">Glycosyltransferase</keyword>
<reference evidence="4" key="1">
    <citation type="submission" date="2016-10" db="EMBL/GenBank/DDBJ databases">
        <authorList>
            <person name="Wegmann U."/>
        </authorList>
    </citation>
    <scope>NUCLEOTIDE SEQUENCE [LARGE SCALE GENOMIC DNA]</scope>
</reference>
<keyword evidence="2 3" id="KW-0808">Transferase</keyword>
<dbReference type="GO" id="GO:0009244">
    <property type="term" value="P:lipopolysaccharide core region biosynthetic process"/>
    <property type="evidence" value="ECO:0007669"/>
    <property type="project" value="TreeGrafter"/>
</dbReference>
<dbReference type="EMBL" id="LT630450">
    <property type="protein sequence ID" value="SFV73442.1"/>
    <property type="molecule type" value="Genomic_DNA"/>
</dbReference>
<evidence type="ECO:0000256" key="1">
    <source>
        <dbReference type="ARBA" id="ARBA00022676"/>
    </source>
</evidence>
<dbReference type="InterPro" id="IPR051199">
    <property type="entry name" value="LPS_LOS_Heptosyltrfase"/>
</dbReference>
<dbReference type="OrthoDB" id="9797795at2"/>
<sequence length="536" mass="58975">MRLDALVINLNRFGDLLLSQPLLHDLHRAGRGTTLLCLEKYADTEGLLQFASPLLTVPDRLVSPEQADATRHELQAWARALRADVQADHIINLTPSMSARLLATTLAPAPEAVLGFGLDHKGRPRVDGLWPAFLHAAELRQSNAPFNLADMFRMTGAPLLGGLSGELLSQPGSGLLSELGTEARETARRLLAHAPVIRHGFIGMQLGASEKRRQWPVSHFVELGKRIWQEEGICPVLLGEASERPLADEYARLTGTPFVDVVGQTNIFELGAVLREMAMLVTNNTGTMHLAAGLGLPLLAIFLATAQPCDTGPYLPGSCCLEPTLPCHPCPHDHDCVLGEKCRHHISASIVADLVLAKLTSGQWSEGITTSACREARIWQTATDSRGFITTTCLSDHKADDRTLWLCQQRVYWRRILDDLTSGATEPTPLTHVPLSMACPNYSSQFAARVGKSLSQCAHLLQTLLQECAPLPESFDPTGHPLCMTILQRMQSCPELASMAFFWHQLCQHYQGRGPRFLQAVRLLHAHILRWARSFD</sequence>
<keyword evidence="4" id="KW-1185">Reference proteome</keyword>
<organism evidence="3 4">
    <name type="scientific">Desulfovibrio piger</name>
    <dbReference type="NCBI Taxonomy" id="901"/>
    <lineage>
        <taxon>Bacteria</taxon>
        <taxon>Pseudomonadati</taxon>
        <taxon>Thermodesulfobacteriota</taxon>
        <taxon>Desulfovibrionia</taxon>
        <taxon>Desulfovibrionales</taxon>
        <taxon>Desulfovibrionaceae</taxon>
        <taxon>Desulfovibrio</taxon>
    </lineage>
</organism>
<dbReference type="Gene3D" id="3.40.50.2000">
    <property type="entry name" value="Glycogen Phosphorylase B"/>
    <property type="match status" value="2"/>
</dbReference>
<accession>A0A1K1LFH0</accession>
<gene>
    <name evidence="3" type="ORF">DESPIGER_1605</name>
</gene>
<dbReference type="GO" id="GO:0008713">
    <property type="term" value="F:ADP-heptose-lipopolysaccharide heptosyltransferase activity"/>
    <property type="evidence" value="ECO:0007669"/>
    <property type="project" value="TreeGrafter"/>
</dbReference>
<name>A0A1K1LFH0_9BACT</name>
<dbReference type="Pfam" id="PF01075">
    <property type="entry name" value="Glyco_transf_9"/>
    <property type="match status" value="1"/>
</dbReference>
<dbReference type="InterPro" id="IPR002201">
    <property type="entry name" value="Glyco_trans_9"/>
</dbReference>
<evidence type="ECO:0000313" key="3">
    <source>
        <dbReference type="EMBL" id="SFV73442.1"/>
    </source>
</evidence>